<dbReference type="InParanoid" id="A0A0V0QDP5"/>
<sequence>MSQQQEFNIYNLNKSHLEIQQKTQQIEQQFLKQQQIQGQDNYYNNNNYNNNNSSFNRINQPQFQLSSSLGLNQPQQYIQNNYNQQFDYNTYNQNLQLQEIQQKLFQQTDDNLLQLSNQFKNTHRELIQQEQKNIMNLSKSLQNMNLNESNKKMNYSFNHKYNNKNNLSQQNDEYYDSYIENKSSYQEQKYSQNNQNLSSLQNEASIPSQQFYPSTIQEVSNEVDSSQTGDQDDEIDMMTGKKKKSNKQNKLSSAQNSVKSEQTNKYKSKNNVQMFFDNIPVINVDDSQLKQEIKKEKINYNKHYLTNSQLSDIADKVNKPLQFPNVELLKQENYGSFFQQDLLNDSLNLNVQLNNTSQLQQYKDQYNNQNNSSKQMELVDNFKNIPEQIQKYSFFNQQFLDSHKINKEIDNSYQQKLKKSQKYQQFESMRSSKINYEYNNILNNNDNQKIYLPSNEAYVNGNYSAERDSKQNYLIFQQKQNQFFQQLEEKQRLNQQQQQQQFMQNQQKYANLDCVQNNFLNNQNQFNQGSNLPIDFSNNINNTYVNQTYNLLDSNRQQQNHQQQQYTKIIQNQYQMQPQNQSYFNQEQNNYQSNMQLQNLQNKNQLKNNQFNQNQNQNLQQYNQNDDDQQHYPQLVIKTSQSQEFQNDEINKQQFDSNNQNQIYNDDQNNDSFQNQNQNQYRYQKVNYQQSQQQQQQIKFPYKIEDDQRQNMDLNEHDSMVNNIISDASQQDLTYQINDSFYTQQVSVQDNSIQSFRQQYRQTNRQKIKSSKKQKNQGEKIIDYTINTAHVPTNIMNALMQYLLQQYKKIQCQNNNSYIIFQQDASKMCQCSVCQDYHKLKIIKMSKKNKSINTFRLIWKNSKMIRILSEDFFINYCSYVFLSKKKYKNSGTDEHTKSSYKCLPRFLWGVRNHQNFIKIKGAFDFI</sequence>
<feature type="compositionally biased region" description="Polar residues" evidence="2">
    <location>
        <begin position="218"/>
        <end position="229"/>
    </location>
</feature>
<feature type="compositionally biased region" description="Low complexity" evidence="2">
    <location>
        <begin position="248"/>
        <end position="257"/>
    </location>
</feature>
<dbReference type="Proteomes" id="UP000054937">
    <property type="component" value="Unassembled WGS sequence"/>
</dbReference>
<evidence type="ECO:0000313" key="3">
    <source>
        <dbReference type="EMBL" id="KRX00313.1"/>
    </source>
</evidence>
<keyword evidence="1" id="KW-0175">Coiled coil</keyword>
<reference evidence="3 4" key="1">
    <citation type="journal article" date="2015" name="Sci. Rep.">
        <title>Genome of the facultative scuticociliatosis pathogen Pseudocohnilembus persalinus provides insight into its virulence through horizontal gene transfer.</title>
        <authorList>
            <person name="Xiong J."/>
            <person name="Wang G."/>
            <person name="Cheng J."/>
            <person name="Tian M."/>
            <person name="Pan X."/>
            <person name="Warren A."/>
            <person name="Jiang C."/>
            <person name="Yuan D."/>
            <person name="Miao W."/>
        </authorList>
    </citation>
    <scope>NUCLEOTIDE SEQUENCE [LARGE SCALE GENOMIC DNA]</scope>
    <source>
        <strain evidence="3">36N120E</strain>
    </source>
</reference>
<dbReference type="EMBL" id="LDAU01000194">
    <property type="protein sequence ID" value="KRX00313.1"/>
    <property type="molecule type" value="Genomic_DNA"/>
</dbReference>
<comment type="caution">
    <text evidence="3">The sequence shown here is derived from an EMBL/GenBank/DDBJ whole genome shotgun (WGS) entry which is preliminary data.</text>
</comment>
<feature type="region of interest" description="Disordered" evidence="2">
    <location>
        <begin position="218"/>
        <end position="266"/>
    </location>
</feature>
<dbReference type="OMA" id="NIMNALM"/>
<name>A0A0V0QDP5_PSEPJ</name>
<evidence type="ECO:0000256" key="1">
    <source>
        <dbReference type="SAM" id="Coils"/>
    </source>
</evidence>
<dbReference type="AlphaFoldDB" id="A0A0V0QDP5"/>
<keyword evidence="4" id="KW-1185">Reference proteome</keyword>
<accession>A0A0V0QDP5</accession>
<organism evidence="3 4">
    <name type="scientific">Pseudocohnilembus persalinus</name>
    <name type="common">Ciliate</name>
    <dbReference type="NCBI Taxonomy" id="266149"/>
    <lineage>
        <taxon>Eukaryota</taxon>
        <taxon>Sar</taxon>
        <taxon>Alveolata</taxon>
        <taxon>Ciliophora</taxon>
        <taxon>Intramacronucleata</taxon>
        <taxon>Oligohymenophorea</taxon>
        <taxon>Scuticociliatia</taxon>
        <taxon>Philasterida</taxon>
        <taxon>Pseudocohnilembidae</taxon>
        <taxon>Pseudocohnilembus</taxon>
    </lineage>
</organism>
<evidence type="ECO:0000313" key="4">
    <source>
        <dbReference type="Proteomes" id="UP000054937"/>
    </source>
</evidence>
<evidence type="ECO:0000256" key="2">
    <source>
        <dbReference type="SAM" id="MobiDB-lite"/>
    </source>
</evidence>
<protein>
    <submittedName>
        <fullName evidence="3">Uncharacterized protein</fullName>
    </submittedName>
</protein>
<proteinExistence type="predicted"/>
<feature type="coiled-coil region" evidence="1">
    <location>
        <begin position="112"/>
        <end position="147"/>
    </location>
</feature>
<gene>
    <name evidence="3" type="ORF">PPERSA_10812</name>
</gene>